<evidence type="ECO:0000313" key="16">
    <source>
        <dbReference type="Proteomes" id="UP000309133"/>
    </source>
</evidence>
<keyword evidence="7 13" id="KW-0812">Transmembrane</keyword>
<name>A0A4S4FM74_9MICO</name>
<keyword evidence="9 13" id="KW-1133">Transmembrane helix</keyword>
<dbReference type="EC" id="2.7.13.3" evidence="4"/>
<feature type="compositionally biased region" description="Basic and acidic residues" evidence="12">
    <location>
        <begin position="67"/>
        <end position="77"/>
    </location>
</feature>
<dbReference type="PANTHER" id="PTHR45436:SF5">
    <property type="entry name" value="SENSOR HISTIDINE KINASE TRCS"/>
    <property type="match status" value="1"/>
</dbReference>
<dbReference type="GO" id="GO:0000155">
    <property type="term" value="F:phosphorelay sensor kinase activity"/>
    <property type="evidence" value="ECO:0007669"/>
    <property type="project" value="InterPro"/>
</dbReference>
<feature type="region of interest" description="Disordered" evidence="12">
    <location>
        <begin position="497"/>
        <end position="525"/>
    </location>
</feature>
<keyword evidence="10" id="KW-0902">Two-component regulatory system</keyword>
<evidence type="ECO:0000259" key="14">
    <source>
        <dbReference type="PROSITE" id="PS50109"/>
    </source>
</evidence>
<evidence type="ECO:0000256" key="1">
    <source>
        <dbReference type="ARBA" id="ARBA00000085"/>
    </source>
</evidence>
<keyword evidence="11 13" id="KW-0472">Membrane</keyword>
<dbReference type="InterPro" id="IPR003594">
    <property type="entry name" value="HATPase_dom"/>
</dbReference>
<evidence type="ECO:0000256" key="12">
    <source>
        <dbReference type="SAM" id="MobiDB-lite"/>
    </source>
</evidence>
<organism evidence="15 16">
    <name type="scientific">Naasia lichenicola</name>
    <dbReference type="NCBI Taxonomy" id="2565933"/>
    <lineage>
        <taxon>Bacteria</taxon>
        <taxon>Bacillati</taxon>
        <taxon>Actinomycetota</taxon>
        <taxon>Actinomycetes</taxon>
        <taxon>Micrococcales</taxon>
        <taxon>Microbacteriaceae</taxon>
        <taxon>Naasia</taxon>
    </lineage>
</organism>
<evidence type="ECO:0000256" key="6">
    <source>
        <dbReference type="ARBA" id="ARBA00022679"/>
    </source>
</evidence>
<comment type="catalytic activity">
    <reaction evidence="1">
        <text>ATP + protein L-histidine = ADP + protein N-phospho-L-histidine.</text>
        <dbReference type="EC" id="2.7.13.3"/>
    </reaction>
</comment>
<dbReference type="InterPro" id="IPR050428">
    <property type="entry name" value="TCS_sensor_his_kinase"/>
</dbReference>
<dbReference type="Gene3D" id="1.10.287.130">
    <property type="match status" value="1"/>
</dbReference>
<comment type="caution">
    <text evidence="15">The sequence shown here is derived from an EMBL/GenBank/DDBJ whole genome shotgun (WGS) entry which is preliminary data.</text>
</comment>
<keyword evidence="16" id="KW-1185">Reference proteome</keyword>
<sequence>MPHQARAVRRGRSLRLQIVLIVVGLLASVGLVIGLVSVLVLQSYLVGKLDQSLTSAASRSQGAFGPRDGDFPSRPDGDGEGFIDAPGQGAGTVVASISSGAVQTSGYVDDSGRRQTLTTEQEDVVLGIAADGVVRTYDLGGELGTYRMIAVERDDGSTIVTGLPLSAVEATVSQLALVVVLVTSAGLVLAGAAAAFIVDVALRPLHRVASTAASVTELPLDRGDVDLSIRVPQRDIDPTTEVGQVGFALNRLLGHVGSALAARKRSEDKVRQFVADASHELRTPLASIRGYSELTRRTQRDLPPEVEHSLGRIESEAIRMTSLVEDLLLLARLDSQPELRAEEVDLSIIAVEAVGDAHVAGPDHEWVLDLPDEPVTVIGDDPRLRQVLVNLLANARVHTPAGTTVTTSIQRTTDGTVTMRVSDDGPGIDPALAETLFERFARGDSSRNRATGSTGLGLSIVRAVVEAHGGQVMVSSEPGDTVFIVRIPPRATMAPAVEATADPSTHAELGAPGLPRSSKAPASSA</sequence>
<evidence type="ECO:0000256" key="3">
    <source>
        <dbReference type="ARBA" id="ARBA00004236"/>
    </source>
</evidence>
<comment type="subcellular location">
    <subcellularLocation>
        <location evidence="3">Cell membrane</location>
    </subcellularLocation>
</comment>
<keyword evidence="5" id="KW-0597">Phosphoprotein</keyword>
<evidence type="ECO:0000256" key="7">
    <source>
        <dbReference type="ARBA" id="ARBA00022692"/>
    </source>
</evidence>
<evidence type="ECO:0000313" key="15">
    <source>
        <dbReference type="EMBL" id="THG30962.1"/>
    </source>
</evidence>
<dbReference type="FunFam" id="1.10.287.130:FF:000001">
    <property type="entry name" value="Two-component sensor histidine kinase"/>
    <property type="match status" value="1"/>
</dbReference>
<feature type="domain" description="Histidine kinase" evidence="14">
    <location>
        <begin position="276"/>
        <end position="491"/>
    </location>
</feature>
<dbReference type="InterPro" id="IPR036097">
    <property type="entry name" value="HisK_dim/P_sf"/>
</dbReference>
<keyword evidence="6" id="KW-0808">Transferase</keyword>
<protein>
    <recommendedName>
        <fullName evidence="4">histidine kinase</fullName>
        <ecNumber evidence="4">2.7.13.3</ecNumber>
    </recommendedName>
</protein>
<dbReference type="SMART" id="SM00387">
    <property type="entry name" value="HATPase_c"/>
    <property type="match status" value="1"/>
</dbReference>
<dbReference type="SUPFAM" id="SSF55874">
    <property type="entry name" value="ATPase domain of HSP90 chaperone/DNA topoisomerase II/histidine kinase"/>
    <property type="match status" value="1"/>
</dbReference>
<evidence type="ECO:0000256" key="5">
    <source>
        <dbReference type="ARBA" id="ARBA00022553"/>
    </source>
</evidence>
<evidence type="ECO:0000256" key="4">
    <source>
        <dbReference type="ARBA" id="ARBA00012438"/>
    </source>
</evidence>
<comment type="cofactor">
    <cofactor evidence="2">
        <name>a divalent metal cation</name>
        <dbReference type="ChEBI" id="CHEBI:60240"/>
    </cofactor>
</comment>
<dbReference type="InterPro" id="IPR036890">
    <property type="entry name" value="HATPase_C_sf"/>
</dbReference>
<dbReference type="Pfam" id="PF02518">
    <property type="entry name" value="HATPase_c"/>
    <property type="match status" value="1"/>
</dbReference>
<evidence type="ECO:0000256" key="13">
    <source>
        <dbReference type="SAM" id="Phobius"/>
    </source>
</evidence>
<evidence type="ECO:0000256" key="11">
    <source>
        <dbReference type="ARBA" id="ARBA00023136"/>
    </source>
</evidence>
<evidence type="ECO:0000256" key="8">
    <source>
        <dbReference type="ARBA" id="ARBA00022777"/>
    </source>
</evidence>
<dbReference type="GO" id="GO:0005886">
    <property type="term" value="C:plasma membrane"/>
    <property type="evidence" value="ECO:0007669"/>
    <property type="project" value="UniProtKB-SubCell"/>
</dbReference>
<dbReference type="InterPro" id="IPR004358">
    <property type="entry name" value="Sig_transdc_His_kin-like_C"/>
</dbReference>
<evidence type="ECO:0000256" key="10">
    <source>
        <dbReference type="ARBA" id="ARBA00023012"/>
    </source>
</evidence>
<gene>
    <name evidence="15" type="ORF">E6C64_10150</name>
</gene>
<dbReference type="InterPro" id="IPR003661">
    <property type="entry name" value="HisK_dim/P_dom"/>
</dbReference>
<dbReference type="AlphaFoldDB" id="A0A4S4FM74"/>
<dbReference type="Gene3D" id="3.30.565.10">
    <property type="entry name" value="Histidine kinase-like ATPase, C-terminal domain"/>
    <property type="match status" value="1"/>
</dbReference>
<keyword evidence="8" id="KW-0418">Kinase</keyword>
<feature type="transmembrane region" description="Helical" evidence="13">
    <location>
        <begin position="20"/>
        <end position="45"/>
    </location>
</feature>
<dbReference type="Pfam" id="PF00512">
    <property type="entry name" value="HisKA"/>
    <property type="match status" value="1"/>
</dbReference>
<dbReference type="CDD" id="cd00082">
    <property type="entry name" value="HisKA"/>
    <property type="match status" value="1"/>
</dbReference>
<dbReference type="SMART" id="SM00388">
    <property type="entry name" value="HisKA"/>
    <property type="match status" value="1"/>
</dbReference>
<evidence type="ECO:0000256" key="2">
    <source>
        <dbReference type="ARBA" id="ARBA00001968"/>
    </source>
</evidence>
<dbReference type="PANTHER" id="PTHR45436">
    <property type="entry name" value="SENSOR HISTIDINE KINASE YKOH"/>
    <property type="match status" value="1"/>
</dbReference>
<dbReference type="FunFam" id="3.30.565.10:FF:000006">
    <property type="entry name" value="Sensor histidine kinase WalK"/>
    <property type="match status" value="1"/>
</dbReference>
<dbReference type="PRINTS" id="PR00344">
    <property type="entry name" value="BCTRLSENSOR"/>
</dbReference>
<feature type="region of interest" description="Disordered" evidence="12">
    <location>
        <begin position="57"/>
        <end position="83"/>
    </location>
</feature>
<dbReference type="GO" id="GO:0005509">
    <property type="term" value="F:calcium ion binding"/>
    <property type="evidence" value="ECO:0007669"/>
    <property type="project" value="UniProtKB-ARBA"/>
</dbReference>
<dbReference type="CDD" id="cd00075">
    <property type="entry name" value="HATPase"/>
    <property type="match status" value="1"/>
</dbReference>
<dbReference type="InterPro" id="IPR005467">
    <property type="entry name" value="His_kinase_dom"/>
</dbReference>
<dbReference type="EMBL" id="SSSM01000004">
    <property type="protein sequence ID" value="THG30962.1"/>
    <property type="molecule type" value="Genomic_DNA"/>
</dbReference>
<dbReference type="PROSITE" id="PS50109">
    <property type="entry name" value="HIS_KIN"/>
    <property type="match status" value="1"/>
</dbReference>
<dbReference type="SUPFAM" id="SSF47384">
    <property type="entry name" value="Homodimeric domain of signal transducing histidine kinase"/>
    <property type="match status" value="1"/>
</dbReference>
<dbReference type="OrthoDB" id="9786919at2"/>
<reference evidence="15 16" key="1">
    <citation type="submission" date="2019-04" db="EMBL/GenBank/DDBJ databases">
        <authorList>
            <person name="Jiang L."/>
        </authorList>
    </citation>
    <scope>NUCLEOTIDE SEQUENCE [LARGE SCALE GENOMIC DNA]</scope>
    <source>
        <strain evidence="15 16">YIM 131853</strain>
    </source>
</reference>
<evidence type="ECO:0000256" key="9">
    <source>
        <dbReference type="ARBA" id="ARBA00022989"/>
    </source>
</evidence>
<dbReference type="Gene3D" id="6.10.340.10">
    <property type="match status" value="1"/>
</dbReference>
<accession>A0A4S4FM74</accession>
<dbReference type="Proteomes" id="UP000309133">
    <property type="component" value="Unassembled WGS sequence"/>
</dbReference>
<proteinExistence type="predicted"/>